<dbReference type="EMBL" id="MU839001">
    <property type="protein sequence ID" value="KAK1770242.1"/>
    <property type="molecule type" value="Genomic_DNA"/>
</dbReference>
<protein>
    <submittedName>
        <fullName evidence="2">Glycosyltransferase family 31 protein</fullName>
    </submittedName>
</protein>
<reference evidence="2" key="1">
    <citation type="submission" date="2023-06" db="EMBL/GenBank/DDBJ databases">
        <title>Genome-scale phylogeny and comparative genomics of the fungal order Sordariales.</title>
        <authorList>
            <consortium name="Lawrence Berkeley National Laboratory"/>
            <person name="Hensen N."/>
            <person name="Bonometti L."/>
            <person name="Westerberg I."/>
            <person name="Brannstrom I.O."/>
            <person name="Guillou S."/>
            <person name="Cros-Aarteil S."/>
            <person name="Calhoun S."/>
            <person name="Haridas S."/>
            <person name="Kuo A."/>
            <person name="Mondo S."/>
            <person name="Pangilinan J."/>
            <person name="Riley R."/>
            <person name="Labutti K."/>
            <person name="Andreopoulos B."/>
            <person name="Lipzen A."/>
            <person name="Chen C."/>
            <person name="Yanf M."/>
            <person name="Daum C."/>
            <person name="Ng V."/>
            <person name="Clum A."/>
            <person name="Steindorff A."/>
            <person name="Ohm R."/>
            <person name="Martin F."/>
            <person name="Silar P."/>
            <person name="Natvig D."/>
            <person name="Lalanne C."/>
            <person name="Gautier V."/>
            <person name="Ament-Velasquez S.L."/>
            <person name="Kruys A."/>
            <person name="Hutchinson M.I."/>
            <person name="Powell A.J."/>
            <person name="Barry K."/>
            <person name="Miller A.N."/>
            <person name="Grigoriev I.V."/>
            <person name="Debuchy R."/>
            <person name="Gladieux P."/>
            <person name="Thoren M.H."/>
            <person name="Johannesson H."/>
        </authorList>
    </citation>
    <scope>NUCLEOTIDE SEQUENCE</scope>
    <source>
        <strain evidence="2">8032-3</strain>
    </source>
</reference>
<comment type="caution">
    <text evidence="2">The sequence shown here is derived from an EMBL/GenBank/DDBJ whole genome shotgun (WGS) entry which is preliminary data.</text>
</comment>
<dbReference type="Gene3D" id="3.90.550.50">
    <property type="match status" value="1"/>
</dbReference>
<feature type="compositionally biased region" description="Polar residues" evidence="1">
    <location>
        <begin position="38"/>
        <end position="58"/>
    </location>
</feature>
<evidence type="ECO:0000256" key="1">
    <source>
        <dbReference type="SAM" id="MobiDB-lite"/>
    </source>
</evidence>
<dbReference type="Pfam" id="PF04646">
    <property type="entry name" value="DUF604"/>
    <property type="match status" value="1"/>
</dbReference>
<dbReference type="AlphaFoldDB" id="A0AAJ0C7P3"/>
<feature type="region of interest" description="Disordered" evidence="1">
    <location>
        <begin position="38"/>
        <end position="64"/>
    </location>
</feature>
<organism evidence="2 3">
    <name type="scientific">Phialemonium atrogriseum</name>
    <dbReference type="NCBI Taxonomy" id="1093897"/>
    <lineage>
        <taxon>Eukaryota</taxon>
        <taxon>Fungi</taxon>
        <taxon>Dikarya</taxon>
        <taxon>Ascomycota</taxon>
        <taxon>Pezizomycotina</taxon>
        <taxon>Sordariomycetes</taxon>
        <taxon>Sordariomycetidae</taxon>
        <taxon>Cephalothecales</taxon>
        <taxon>Cephalothecaceae</taxon>
        <taxon>Phialemonium</taxon>
    </lineage>
</organism>
<evidence type="ECO:0000313" key="3">
    <source>
        <dbReference type="Proteomes" id="UP001244011"/>
    </source>
</evidence>
<sequence>MVIKLVPQRFPKALPVLGAVVLLIFFLTATRLRHGSFLPSSVSTDQNGKGGSVQNKNRPMQRPKLAPGTCLPEIEFLRRVELGLSDKIAYSRRCVKPILDPKYDRDTVANITHPLITHRTTVDLNSCSHSDFIPCDHLPLSVPAPYPHKTYDHITFGVASSFERLSDSLPAFAHWLAGTGALLVAVVSDADSPDPKFNLTALEVKYRAQGVTASFIPPILKKESPGDPDITVERHHFMLIRNLLDVATEKTKWLGILDDDTFFPSMYPLDQELRKHDHKKSLWLGALSDSFSSVKNWGYMAYGGAGVFLSKPLAQEMNPHLKECMDEATIDTGDGFLRDCIYTRTHAKLTQVPGLHQHDTRGDMSGFFESGVRPLSVHHWRSWYEAPMPAMASVTGICGDCFLGRHRFAEDTLLANGYSITQYPEGLHKIDLDRMEGTWRNPGRDFDFSYGPLRDRLSPEQKKSYRLLDAEVTKSGAFRQIYVYKGNAEEGESDEVVELLWEKE</sequence>
<proteinExistence type="predicted"/>
<dbReference type="PANTHER" id="PTHR10811">
    <property type="entry name" value="FRINGE-RELATED"/>
    <property type="match status" value="1"/>
</dbReference>
<gene>
    <name evidence="2" type="ORF">QBC33DRAFT_609554</name>
</gene>
<dbReference type="InterPro" id="IPR006740">
    <property type="entry name" value="DUF604"/>
</dbReference>
<evidence type="ECO:0000313" key="2">
    <source>
        <dbReference type="EMBL" id="KAK1770242.1"/>
    </source>
</evidence>
<dbReference type="Proteomes" id="UP001244011">
    <property type="component" value="Unassembled WGS sequence"/>
</dbReference>
<keyword evidence="3" id="KW-1185">Reference proteome</keyword>
<dbReference type="GeneID" id="85315587"/>
<dbReference type="RefSeq" id="XP_060286455.1">
    <property type="nucleotide sequence ID" value="XM_060432400.1"/>
</dbReference>
<name>A0AAJ0C7P3_9PEZI</name>
<accession>A0AAJ0C7P3</accession>